<dbReference type="VEuPathDB" id="FungiDB:MPH_07862"/>
<protein>
    <submittedName>
        <fullName evidence="1">Uncharacterized protein</fullName>
    </submittedName>
</protein>
<dbReference type="Proteomes" id="UP000007129">
    <property type="component" value="Unassembled WGS sequence"/>
</dbReference>
<evidence type="ECO:0000313" key="2">
    <source>
        <dbReference type="Proteomes" id="UP000007129"/>
    </source>
</evidence>
<dbReference type="HOGENOM" id="CLU_2210532_0_0_1"/>
<organism evidence="1 2">
    <name type="scientific">Macrophomina phaseolina (strain MS6)</name>
    <name type="common">Charcoal rot fungus</name>
    <dbReference type="NCBI Taxonomy" id="1126212"/>
    <lineage>
        <taxon>Eukaryota</taxon>
        <taxon>Fungi</taxon>
        <taxon>Dikarya</taxon>
        <taxon>Ascomycota</taxon>
        <taxon>Pezizomycotina</taxon>
        <taxon>Dothideomycetes</taxon>
        <taxon>Dothideomycetes incertae sedis</taxon>
        <taxon>Botryosphaeriales</taxon>
        <taxon>Botryosphaeriaceae</taxon>
        <taxon>Macrophomina</taxon>
    </lineage>
</organism>
<evidence type="ECO:0000313" key="1">
    <source>
        <dbReference type="EMBL" id="EKG14962.1"/>
    </source>
</evidence>
<gene>
    <name evidence="1" type="ORF">MPH_07862</name>
</gene>
<comment type="caution">
    <text evidence="1">The sequence shown here is derived from an EMBL/GenBank/DDBJ whole genome shotgun (WGS) entry which is preliminary data.</text>
</comment>
<dbReference type="InParanoid" id="K2RQC1"/>
<name>K2RQC1_MACPH</name>
<reference evidence="1 2" key="1">
    <citation type="journal article" date="2012" name="BMC Genomics">
        <title>Tools to kill: Genome of one of the most destructive plant pathogenic fungi Macrophomina phaseolina.</title>
        <authorList>
            <person name="Islam M.S."/>
            <person name="Haque M.S."/>
            <person name="Islam M.M."/>
            <person name="Emdad E.M."/>
            <person name="Halim A."/>
            <person name="Hossen Q.M.M."/>
            <person name="Hossain M.Z."/>
            <person name="Ahmed B."/>
            <person name="Rahim S."/>
            <person name="Rahman M.S."/>
            <person name="Alam M.M."/>
            <person name="Hou S."/>
            <person name="Wan X."/>
            <person name="Saito J.A."/>
            <person name="Alam M."/>
        </authorList>
    </citation>
    <scope>NUCLEOTIDE SEQUENCE [LARGE SCALE GENOMIC DNA]</scope>
    <source>
        <strain evidence="1 2">MS6</strain>
    </source>
</reference>
<dbReference type="EMBL" id="AHHD01000334">
    <property type="protein sequence ID" value="EKG14962.1"/>
    <property type="molecule type" value="Genomic_DNA"/>
</dbReference>
<accession>K2RQC1</accession>
<dbReference type="AlphaFoldDB" id="K2RQC1"/>
<sequence length="107" mass="11872">MVVVEDGKFSIRAKDDTDGHVQEVGHADSGGVEVIFACGLMYGLKAIKLLVIHTTEVFPVLALVETTKSPFDNLCLVLNFLQRRPLIANLIVIYLQKACLELFVVHY</sequence>
<proteinExistence type="predicted"/>